<dbReference type="PATRIC" id="fig|35841.7.peg.2003"/>
<dbReference type="PIRSF" id="PIRSF003107">
    <property type="entry name" value="PhoU"/>
    <property type="match status" value="1"/>
</dbReference>
<dbReference type="GO" id="GO:0005737">
    <property type="term" value="C:cytoplasm"/>
    <property type="evidence" value="ECO:0007669"/>
    <property type="project" value="UniProtKB-SubCell"/>
</dbReference>
<dbReference type="KEGG" id="bthv:CQJ30_05990"/>
<dbReference type="InterPro" id="IPR038078">
    <property type="entry name" value="PhoU-like_sf"/>
</dbReference>
<dbReference type="SUPFAM" id="SSF109755">
    <property type="entry name" value="PhoU-like"/>
    <property type="match status" value="1"/>
</dbReference>
<sequence length="219" mass="24929">MVVRESFDSSLQELQEKMMEMGELTGTLIEKSFIALQNQDIELALRVIEDDDEIDDMQNEIDQLAIWLIVKEQPVARDIRKIIGAIKILTDVERVADFGVNIAKSTIQIGNVHSLIHLTDLESMKNRCISMLEKSLQAFFEENISLAKEVGDMDDQIDDLSDANYKKLSAYLSEHPEETNQLVQLILVNRHLERTADHITNIAESAAYLIKGKKYDLNP</sequence>
<dbReference type="GO" id="GO:0006817">
    <property type="term" value="P:phosphate ion transport"/>
    <property type="evidence" value="ECO:0007669"/>
    <property type="project" value="UniProtKB-KW"/>
</dbReference>
<evidence type="ECO:0000256" key="1">
    <source>
        <dbReference type="ARBA" id="ARBA00004496"/>
    </source>
</evidence>
<feature type="domain" description="PhoU" evidence="8">
    <location>
        <begin position="121"/>
        <end position="205"/>
    </location>
</feature>
<dbReference type="EMBL" id="CCRF01000038">
    <property type="protein sequence ID" value="CEE00948.1"/>
    <property type="molecule type" value="Genomic_DNA"/>
</dbReference>
<dbReference type="OrthoDB" id="9814256at2"/>
<gene>
    <name evidence="10" type="ORF">B4167_1831</name>
    <name evidence="9" type="ORF">BT1A1_1116</name>
</gene>
<comment type="similarity">
    <text evidence="2 7">Belongs to the PhoU family.</text>
</comment>
<feature type="domain" description="PhoU" evidence="8">
    <location>
        <begin position="19"/>
        <end position="105"/>
    </location>
</feature>
<dbReference type="FunFam" id="1.20.58.220:FF:000004">
    <property type="entry name" value="Phosphate-specific transport system accessory protein PhoU"/>
    <property type="match status" value="1"/>
</dbReference>
<keyword evidence="4 7" id="KW-0813">Transport</keyword>
<dbReference type="Pfam" id="PF01895">
    <property type="entry name" value="PhoU"/>
    <property type="match status" value="2"/>
</dbReference>
<reference evidence="10 11" key="2">
    <citation type="submission" date="2015-01" db="EMBL/GenBank/DDBJ databases">
        <title>Draft Genome Sequences of Four Bacillus thermoamylovorans Strains, Isolated From Food Products.</title>
        <authorList>
            <person name="Krawcyk A.O."/>
            <person name="Berendsen E.M."/>
            <person name="Eijlander R.T."/>
            <person name="de Jong A."/>
            <person name="Wells-Bennik M."/>
            <person name="Kuipers O.P."/>
        </authorList>
    </citation>
    <scope>NUCLEOTIDE SEQUENCE [LARGE SCALE GENOMIC DNA]</scope>
    <source>
        <strain evidence="10 11">B4167</strain>
    </source>
</reference>
<keyword evidence="6 7" id="KW-0592">Phosphate transport</keyword>
<protein>
    <recommendedName>
        <fullName evidence="7">Phosphate-specific transport system accessory protein PhoU</fullName>
    </recommendedName>
</protein>
<evidence type="ECO:0000256" key="4">
    <source>
        <dbReference type="ARBA" id="ARBA00022448"/>
    </source>
</evidence>
<evidence type="ECO:0000256" key="3">
    <source>
        <dbReference type="ARBA" id="ARBA00011738"/>
    </source>
</evidence>
<keyword evidence="12" id="KW-1185">Reference proteome</keyword>
<reference evidence="9 12" key="1">
    <citation type="submission" date="2014-07" db="EMBL/GenBank/DDBJ databases">
        <authorList>
            <person name="Wibberg Daniel"/>
        </authorList>
    </citation>
    <scope>NUCLEOTIDE SEQUENCE [LARGE SCALE GENOMIC DNA]</scope>
</reference>
<keyword evidence="5 7" id="KW-0963">Cytoplasm</keyword>
<name>A0A090IX12_9BACI</name>
<dbReference type="RefSeq" id="WP_034768902.1">
    <property type="nucleotide sequence ID" value="NZ_CCRF01000038.1"/>
</dbReference>
<evidence type="ECO:0000256" key="2">
    <source>
        <dbReference type="ARBA" id="ARBA00008107"/>
    </source>
</evidence>
<dbReference type="GO" id="GO:0045936">
    <property type="term" value="P:negative regulation of phosphate metabolic process"/>
    <property type="evidence" value="ECO:0007669"/>
    <property type="project" value="InterPro"/>
</dbReference>
<dbReference type="Gene3D" id="1.20.58.220">
    <property type="entry name" value="Phosphate transport system protein phou homolog 2, domain 2"/>
    <property type="match status" value="1"/>
</dbReference>
<dbReference type="NCBIfam" id="TIGR02135">
    <property type="entry name" value="phoU_full"/>
    <property type="match status" value="1"/>
</dbReference>
<evidence type="ECO:0000259" key="8">
    <source>
        <dbReference type="Pfam" id="PF01895"/>
    </source>
</evidence>
<dbReference type="Proteomes" id="UP000032076">
    <property type="component" value="Unassembled WGS sequence"/>
</dbReference>
<proteinExistence type="inferred from homology"/>
<evidence type="ECO:0000256" key="7">
    <source>
        <dbReference type="PIRNR" id="PIRNR003107"/>
    </source>
</evidence>
<dbReference type="InterPro" id="IPR028366">
    <property type="entry name" value="PhoU"/>
</dbReference>
<comment type="subcellular location">
    <subcellularLocation>
        <location evidence="1 7">Cytoplasm</location>
    </subcellularLocation>
</comment>
<organism evidence="9 12">
    <name type="scientific">Caldibacillus thermoamylovorans</name>
    <dbReference type="NCBI Taxonomy" id="35841"/>
    <lineage>
        <taxon>Bacteria</taxon>
        <taxon>Bacillati</taxon>
        <taxon>Bacillota</taxon>
        <taxon>Bacilli</taxon>
        <taxon>Bacillales</taxon>
        <taxon>Bacillaceae</taxon>
        <taxon>Caldibacillus</taxon>
    </lineage>
</organism>
<dbReference type="GeneID" id="92960256"/>
<comment type="subunit">
    <text evidence="3 7">Homodimer.</text>
</comment>
<evidence type="ECO:0000313" key="12">
    <source>
        <dbReference type="Proteomes" id="UP000040576"/>
    </source>
</evidence>
<evidence type="ECO:0000313" key="9">
    <source>
        <dbReference type="EMBL" id="CEE00948.1"/>
    </source>
</evidence>
<dbReference type="EMBL" id="JXLU01000020">
    <property type="protein sequence ID" value="KIO73884.1"/>
    <property type="molecule type" value="Genomic_DNA"/>
</dbReference>
<evidence type="ECO:0000256" key="6">
    <source>
        <dbReference type="ARBA" id="ARBA00022592"/>
    </source>
</evidence>
<dbReference type="GO" id="GO:0030643">
    <property type="term" value="P:intracellular phosphate ion homeostasis"/>
    <property type="evidence" value="ECO:0007669"/>
    <property type="project" value="InterPro"/>
</dbReference>
<dbReference type="AlphaFoldDB" id="A0A090IX12"/>
<dbReference type="Proteomes" id="UP000040576">
    <property type="component" value="Unassembled WGS sequence"/>
</dbReference>
<evidence type="ECO:0000256" key="5">
    <source>
        <dbReference type="ARBA" id="ARBA00022490"/>
    </source>
</evidence>
<accession>A0A090IX12</accession>
<evidence type="ECO:0000313" key="11">
    <source>
        <dbReference type="Proteomes" id="UP000032076"/>
    </source>
</evidence>
<comment type="function">
    <text evidence="7">Plays a role in the regulation of phosphate uptake.</text>
</comment>
<dbReference type="InterPro" id="IPR026022">
    <property type="entry name" value="PhoU_dom"/>
</dbReference>
<dbReference type="PANTHER" id="PTHR42930">
    <property type="entry name" value="PHOSPHATE-SPECIFIC TRANSPORT SYSTEM ACCESSORY PROTEIN PHOU"/>
    <property type="match status" value="1"/>
</dbReference>
<evidence type="ECO:0000313" key="10">
    <source>
        <dbReference type="EMBL" id="KIO73884.1"/>
    </source>
</evidence>
<dbReference type="PANTHER" id="PTHR42930:SF3">
    <property type="entry name" value="PHOSPHATE-SPECIFIC TRANSPORT SYSTEM ACCESSORY PROTEIN PHOU"/>
    <property type="match status" value="1"/>
</dbReference>